<gene>
    <name evidence="1" type="ORF">CEXT_580421</name>
</gene>
<keyword evidence="2" id="KW-1185">Reference proteome</keyword>
<dbReference type="Proteomes" id="UP001054945">
    <property type="component" value="Unassembled WGS sequence"/>
</dbReference>
<dbReference type="EMBL" id="BPLR01007482">
    <property type="protein sequence ID" value="GIY17195.1"/>
    <property type="molecule type" value="Genomic_DNA"/>
</dbReference>
<comment type="caution">
    <text evidence="1">The sequence shown here is derived from an EMBL/GenBank/DDBJ whole genome shotgun (WGS) entry which is preliminary data.</text>
</comment>
<evidence type="ECO:0000313" key="2">
    <source>
        <dbReference type="Proteomes" id="UP001054945"/>
    </source>
</evidence>
<accession>A0AAV4RAF7</accession>
<proteinExistence type="predicted"/>
<name>A0AAV4RAF7_CAEEX</name>
<sequence length="87" mass="10063">MLSSKLRAEVPSIPPSALIMKICDSYKHISAQFWLHHPPNHTPVICNNQSIPRRFEKLHHFRKDRMSKCASSIAWYTTRIPSNIPPT</sequence>
<dbReference type="AlphaFoldDB" id="A0AAV4RAF7"/>
<protein>
    <submittedName>
        <fullName evidence="1">Uncharacterized protein</fullName>
    </submittedName>
</protein>
<evidence type="ECO:0000313" key="1">
    <source>
        <dbReference type="EMBL" id="GIY17195.1"/>
    </source>
</evidence>
<organism evidence="1 2">
    <name type="scientific">Caerostris extrusa</name>
    <name type="common">Bark spider</name>
    <name type="synonym">Caerostris bankana</name>
    <dbReference type="NCBI Taxonomy" id="172846"/>
    <lineage>
        <taxon>Eukaryota</taxon>
        <taxon>Metazoa</taxon>
        <taxon>Ecdysozoa</taxon>
        <taxon>Arthropoda</taxon>
        <taxon>Chelicerata</taxon>
        <taxon>Arachnida</taxon>
        <taxon>Araneae</taxon>
        <taxon>Araneomorphae</taxon>
        <taxon>Entelegynae</taxon>
        <taxon>Araneoidea</taxon>
        <taxon>Araneidae</taxon>
        <taxon>Caerostris</taxon>
    </lineage>
</organism>
<reference evidence="1 2" key="1">
    <citation type="submission" date="2021-06" db="EMBL/GenBank/DDBJ databases">
        <title>Caerostris extrusa draft genome.</title>
        <authorList>
            <person name="Kono N."/>
            <person name="Arakawa K."/>
        </authorList>
    </citation>
    <scope>NUCLEOTIDE SEQUENCE [LARGE SCALE GENOMIC DNA]</scope>
</reference>